<comment type="caution">
    <text evidence="1">The sequence shown here is derived from an EMBL/GenBank/DDBJ whole genome shotgun (WGS) entry which is preliminary data.</text>
</comment>
<reference evidence="2" key="1">
    <citation type="submission" date="2022-10" db="EMBL/GenBank/DDBJ databases">
        <title>Genome assembly of Pristionchus species.</title>
        <authorList>
            <person name="Yoshida K."/>
            <person name="Sommer R.J."/>
        </authorList>
    </citation>
    <scope>NUCLEOTIDE SEQUENCE [LARGE SCALE GENOMIC DNA]</scope>
    <source>
        <strain evidence="2">RS5460</strain>
    </source>
</reference>
<keyword evidence="2" id="KW-1185">Reference proteome</keyword>
<feature type="non-terminal residue" evidence="1">
    <location>
        <position position="89"/>
    </location>
</feature>
<dbReference type="Proteomes" id="UP001328107">
    <property type="component" value="Unassembled WGS sequence"/>
</dbReference>
<evidence type="ECO:0000313" key="1">
    <source>
        <dbReference type="EMBL" id="GMR33834.1"/>
    </source>
</evidence>
<name>A0AAN4Z5R8_9BILA</name>
<organism evidence="1 2">
    <name type="scientific">Pristionchus mayeri</name>
    <dbReference type="NCBI Taxonomy" id="1317129"/>
    <lineage>
        <taxon>Eukaryota</taxon>
        <taxon>Metazoa</taxon>
        <taxon>Ecdysozoa</taxon>
        <taxon>Nematoda</taxon>
        <taxon>Chromadorea</taxon>
        <taxon>Rhabditida</taxon>
        <taxon>Rhabditina</taxon>
        <taxon>Diplogasteromorpha</taxon>
        <taxon>Diplogasteroidea</taxon>
        <taxon>Neodiplogasteridae</taxon>
        <taxon>Pristionchus</taxon>
    </lineage>
</organism>
<protein>
    <submittedName>
        <fullName evidence="1">Uncharacterized protein</fullName>
    </submittedName>
</protein>
<accession>A0AAN4Z5R8</accession>
<feature type="non-terminal residue" evidence="1">
    <location>
        <position position="1"/>
    </location>
</feature>
<sequence length="89" mass="10066">PTVFTNIEGDSLTISKNFLKYGLTKYSVTRGLAAIAISPHAQRTLERALSLHKIAPASKRQLRWRTIGKWPSARRVRSEIHYEFSAIVS</sequence>
<evidence type="ECO:0000313" key="2">
    <source>
        <dbReference type="Proteomes" id="UP001328107"/>
    </source>
</evidence>
<proteinExistence type="predicted"/>
<dbReference type="AlphaFoldDB" id="A0AAN4Z5R8"/>
<dbReference type="EMBL" id="BTRK01000001">
    <property type="protein sequence ID" value="GMR33834.1"/>
    <property type="molecule type" value="Genomic_DNA"/>
</dbReference>
<gene>
    <name evidence="1" type="ORF">PMAYCL1PPCAC_04029</name>
</gene>